<dbReference type="SFLD" id="SFLDG01061">
    <property type="entry name" value="methylthiotransferase"/>
    <property type="match status" value="1"/>
</dbReference>
<comment type="function">
    <text evidence="1 13">Catalyzes the methylthiolation of N6-(dimethylallyl)adenosine (i(6)A), leading to the formation of 2-methylthio-N6-(dimethylallyl)adenosine (ms(2)i(6)A) at position 37 in tRNAs that read codons beginning with uridine.</text>
</comment>
<keyword evidence="6 13" id="KW-0479">Metal-binding</keyword>
<feature type="binding site" evidence="13">
    <location>
        <position position="225"/>
    </location>
    <ligand>
        <name>[4Fe-4S] cluster</name>
        <dbReference type="ChEBI" id="CHEBI:49883"/>
        <label>2</label>
        <note>4Fe-4S-S-AdoMet</note>
    </ligand>
</feature>
<reference evidence="17 18" key="1">
    <citation type="submission" date="2018-12" db="EMBL/GenBank/DDBJ databases">
        <title>Rubrispira sanarue gen. nov., sp., nov., a member of the order Silvanigrellales, isolated from a brackish lake in Hamamatsu Japan.</title>
        <authorList>
            <person name="Maejima Y."/>
            <person name="Iino T."/>
            <person name="Muraguchi Y."/>
            <person name="Fukuda K."/>
            <person name="Nojiri H."/>
            <person name="Ohkuma M."/>
            <person name="Moriuchi R."/>
            <person name="Dohra H."/>
            <person name="Kimbara K."/>
            <person name="Shintani M."/>
        </authorList>
    </citation>
    <scope>NUCLEOTIDE SEQUENCE [LARGE SCALE GENOMIC DNA]</scope>
    <source>
        <strain evidence="17 18">RF1110005</strain>
    </source>
</reference>
<dbReference type="InterPro" id="IPR002792">
    <property type="entry name" value="TRAM_dom"/>
</dbReference>
<comment type="cofactor">
    <cofactor evidence="13">
        <name>[4Fe-4S] cluster</name>
        <dbReference type="ChEBI" id="CHEBI:49883"/>
    </cofactor>
    <text evidence="13">Binds 2 [4Fe-4S] clusters. One cluster is coordinated with 3 cysteines and an exchangeable S-adenosyl-L-methionine.</text>
</comment>
<evidence type="ECO:0000256" key="3">
    <source>
        <dbReference type="ARBA" id="ARBA00022490"/>
    </source>
</evidence>
<dbReference type="FunFam" id="3.80.30.20:FF:000001">
    <property type="entry name" value="tRNA-2-methylthio-N(6)-dimethylallyladenosine synthase 2"/>
    <property type="match status" value="1"/>
</dbReference>
<evidence type="ECO:0000256" key="13">
    <source>
        <dbReference type="HAMAP-Rule" id="MF_01864"/>
    </source>
</evidence>
<dbReference type="NCBIfam" id="TIGR00089">
    <property type="entry name" value="MiaB/RimO family radical SAM methylthiotransferase"/>
    <property type="match status" value="1"/>
</dbReference>
<keyword evidence="7 13" id="KW-0408">Iron</keyword>
<evidence type="ECO:0000256" key="11">
    <source>
        <dbReference type="ARBA" id="ARBA00080698"/>
    </source>
</evidence>
<comment type="catalytic activity">
    <reaction evidence="13">
        <text>N(6)-dimethylallyladenosine(37) in tRNA + (sulfur carrier)-SH + AH2 + 2 S-adenosyl-L-methionine = 2-methylsulfanyl-N(6)-dimethylallyladenosine(37) in tRNA + (sulfur carrier)-H + 5'-deoxyadenosine + L-methionine + A + S-adenosyl-L-homocysteine + 2 H(+)</text>
        <dbReference type="Rhea" id="RHEA:37067"/>
        <dbReference type="Rhea" id="RHEA-COMP:10375"/>
        <dbReference type="Rhea" id="RHEA-COMP:10376"/>
        <dbReference type="Rhea" id="RHEA-COMP:14737"/>
        <dbReference type="Rhea" id="RHEA-COMP:14739"/>
        <dbReference type="ChEBI" id="CHEBI:13193"/>
        <dbReference type="ChEBI" id="CHEBI:15378"/>
        <dbReference type="ChEBI" id="CHEBI:17319"/>
        <dbReference type="ChEBI" id="CHEBI:17499"/>
        <dbReference type="ChEBI" id="CHEBI:29917"/>
        <dbReference type="ChEBI" id="CHEBI:57844"/>
        <dbReference type="ChEBI" id="CHEBI:57856"/>
        <dbReference type="ChEBI" id="CHEBI:59789"/>
        <dbReference type="ChEBI" id="CHEBI:64428"/>
        <dbReference type="ChEBI" id="CHEBI:74415"/>
        <dbReference type="ChEBI" id="CHEBI:74417"/>
        <dbReference type="EC" id="2.8.4.3"/>
    </reaction>
</comment>
<feature type="binding site" evidence="13">
    <location>
        <position position="221"/>
    </location>
    <ligand>
        <name>[4Fe-4S] cluster</name>
        <dbReference type="ChEBI" id="CHEBI:49883"/>
        <label>2</label>
        <note>4Fe-4S-S-AdoMet</note>
    </ligand>
</feature>
<sequence length="511" mass="58391">MFGIKNKITLDTSIASGPEALFAKYMHKPQVNYPNVGEKNETYLKKVYMQTWGCQMNVADSERMLGLLGTLNYRPTENLNDADFILLNTCHIREKARHKVVSRLGEIKPLKEANPNIIIAVAGCVAQAESQALAKEVPYIDMIFGPDQIEELPQLIEKIIKKNDLECKTEETYTTHKHKPYVLTKFDNKEQGYSIPIDVIPPYYDENKNEVTRYVNIIKGCNNFCTFCVVPYTRGREKSRPENEIIDEINFLVKKGVKEIILLGQNVNSYGLDLIGAADVHSSNGKLPFADLLHTVSNIPEVERIRFTTSNPHDFTPQLADAFAKLPKVTNSFHLAVQSGSDRILDRMNRQYTRAEYFERVQWIRNVRPEIAFSTDIIVGFPGETDEDFANTLSLVKEMQYAFIYAFKYSIRKGTPATRFKDQVPEDVKDRRLQILLDLQKKETERQNLGEIGKVRDVLILYKNRKDENTWYGRSNEGRLVKVHSPRNIMGLILPVKITAANLTALEGHLA</sequence>
<evidence type="ECO:0000256" key="7">
    <source>
        <dbReference type="ARBA" id="ARBA00023004"/>
    </source>
</evidence>
<dbReference type="GO" id="GO:0035597">
    <property type="term" value="F:tRNA-2-methylthio-N(6)-dimethylallyladenosine(37) synthase activity"/>
    <property type="evidence" value="ECO:0007669"/>
    <property type="project" value="UniProtKB-EC"/>
</dbReference>
<gene>
    <name evidence="13 17" type="primary">miaB</name>
    <name evidence="17" type="ORF">JCM31447_06140</name>
</gene>
<keyword evidence="2 13" id="KW-0004">4Fe-4S</keyword>
<dbReference type="Pfam" id="PF04055">
    <property type="entry name" value="Radical_SAM"/>
    <property type="match status" value="1"/>
</dbReference>
<dbReference type="SMART" id="SM00729">
    <property type="entry name" value="Elp3"/>
    <property type="match status" value="1"/>
</dbReference>
<proteinExistence type="inferred from homology"/>
<feature type="binding site" evidence="13">
    <location>
        <position position="90"/>
    </location>
    <ligand>
        <name>[4Fe-4S] cluster</name>
        <dbReference type="ChEBI" id="CHEBI:49883"/>
        <label>1</label>
    </ligand>
</feature>
<keyword evidence="8 13" id="KW-0411">Iron-sulfur</keyword>
<dbReference type="InterPro" id="IPR006463">
    <property type="entry name" value="MiaB_methiolase"/>
</dbReference>
<feature type="domain" description="TRAM" evidence="14">
    <location>
        <begin position="449"/>
        <end position="511"/>
    </location>
</feature>
<dbReference type="Pfam" id="PF00919">
    <property type="entry name" value="UPF0004"/>
    <property type="match status" value="1"/>
</dbReference>
<evidence type="ECO:0000256" key="12">
    <source>
        <dbReference type="ARBA" id="ARBA00081141"/>
    </source>
</evidence>
<feature type="binding site" evidence="13">
    <location>
        <position position="124"/>
    </location>
    <ligand>
        <name>[4Fe-4S] cluster</name>
        <dbReference type="ChEBI" id="CHEBI:49883"/>
        <label>1</label>
    </ligand>
</feature>
<dbReference type="KEGG" id="sbf:JCM31447_06140"/>
<evidence type="ECO:0000256" key="4">
    <source>
        <dbReference type="ARBA" id="ARBA00022679"/>
    </source>
</evidence>
<evidence type="ECO:0000256" key="6">
    <source>
        <dbReference type="ARBA" id="ARBA00022723"/>
    </source>
</evidence>
<dbReference type="SFLD" id="SFLDF00273">
    <property type="entry name" value="(dimethylallyl)adenosine_tRNA"/>
    <property type="match status" value="1"/>
</dbReference>
<evidence type="ECO:0000313" key="17">
    <source>
        <dbReference type="EMBL" id="BBH52174.1"/>
    </source>
</evidence>
<dbReference type="InterPro" id="IPR020612">
    <property type="entry name" value="Methylthiotransferase_CS"/>
</dbReference>
<dbReference type="InterPro" id="IPR005839">
    <property type="entry name" value="Methylthiotransferase"/>
</dbReference>
<dbReference type="OrthoDB" id="5288412at2"/>
<evidence type="ECO:0000259" key="15">
    <source>
        <dbReference type="PROSITE" id="PS51449"/>
    </source>
</evidence>
<dbReference type="InterPro" id="IPR023404">
    <property type="entry name" value="rSAM_horseshoe"/>
</dbReference>
<comment type="similarity">
    <text evidence="13">Belongs to the methylthiotransferase family. MiaB subfamily.</text>
</comment>
<dbReference type="PANTHER" id="PTHR43020">
    <property type="entry name" value="CDK5 REGULATORY SUBUNIT-ASSOCIATED PROTEIN 1"/>
    <property type="match status" value="1"/>
</dbReference>
<comment type="subcellular location">
    <subcellularLocation>
        <location evidence="13">Cytoplasm</location>
    </subcellularLocation>
</comment>
<dbReference type="GO" id="GO:0005829">
    <property type="term" value="C:cytosol"/>
    <property type="evidence" value="ECO:0007669"/>
    <property type="project" value="TreeGrafter"/>
</dbReference>
<evidence type="ECO:0000256" key="1">
    <source>
        <dbReference type="ARBA" id="ARBA00003234"/>
    </source>
</evidence>
<dbReference type="SUPFAM" id="SSF102114">
    <property type="entry name" value="Radical SAM enzymes"/>
    <property type="match status" value="1"/>
</dbReference>
<dbReference type="CDD" id="cd01335">
    <property type="entry name" value="Radical_SAM"/>
    <property type="match status" value="1"/>
</dbReference>
<dbReference type="FunFam" id="3.40.50.12160:FF:000003">
    <property type="entry name" value="CDK5 regulatory subunit-associated protein 1"/>
    <property type="match status" value="1"/>
</dbReference>
<keyword evidence="3 13" id="KW-0963">Cytoplasm</keyword>
<dbReference type="PROSITE" id="PS01278">
    <property type="entry name" value="MTTASE_RADICAL"/>
    <property type="match status" value="1"/>
</dbReference>
<dbReference type="InterPro" id="IPR013848">
    <property type="entry name" value="Methylthiotransferase_N"/>
</dbReference>
<evidence type="ECO:0000259" key="16">
    <source>
        <dbReference type="PROSITE" id="PS51918"/>
    </source>
</evidence>
<dbReference type="AlphaFoldDB" id="A0A4P2VJV6"/>
<feature type="binding site" evidence="13">
    <location>
        <position position="228"/>
    </location>
    <ligand>
        <name>[4Fe-4S] cluster</name>
        <dbReference type="ChEBI" id="CHEBI:49883"/>
        <label>2</label>
        <note>4Fe-4S-S-AdoMet</note>
    </ligand>
</feature>
<dbReference type="NCBIfam" id="TIGR01574">
    <property type="entry name" value="miaB-methiolase"/>
    <property type="match status" value="1"/>
</dbReference>
<dbReference type="RefSeq" id="WP_130606394.1">
    <property type="nucleotide sequence ID" value="NZ_AP019368.1"/>
</dbReference>
<dbReference type="Gene3D" id="3.80.30.20">
    <property type="entry name" value="tm_1862 like domain"/>
    <property type="match status" value="1"/>
</dbReference>
<evidence type="ECO:0000256" key="10">
    <source>
        <dbReference type="ARBA" id="ARBA00068570"/>
    </source>
</evidence>
<accession>A0A4P2VJV6</accession>
<dbReference type="InterPro" id="IPR006638">
    <property type="entry name" value="Elp3/MiaA/NifB-like_rSAM"/>
</dbReference>
<dbReference type="SFLD" id="SFLDG01082">
    <property type="entry name" value="B12-binding_domain_containing"/>
    <property type="match status" value="1"/>
</dbReference>
<evidence type="ECO:0000256" key="8">
    <source>
        <dbReference type="ARBA" id="ARBA00023014"/>
    </source>
</evidence>
<protein>
    <recommendedName>
        <fullName evidence="10 13">tRNA-2-methylthio-N(6)-dimethylallyladenosine synthase</fullName>
        <ecNumber evidence="9 13">2.8.4.3</ecNumber>
    </recommendedName>
    <alternativeName>
        <fullName evidence="12 13">(Dimethylallyl)adenosine tRNA methylthiotransferase MiaB</fullName>
    </alternativeName>
    <alternativeName>
        <fullName evidence="11 13">tRNA-i(6)A37 methylthiotransferase</fullName>
    </alternativeName>
</protein>
<evidence type="ECO:0000256" key="5">
    <source>
        <dbReference type="ARBA" id="ARBA00022691"/>
    </source>
</evidence>
<dbReference type="SFLD" id="SFLDS00029">
    <property type="entry name" value="Radical_SAM"/>
    <property type="match status" value="1"/>
</dbReference>
<dbReference type="InterPro" id="IPR007197">
    <property type="entry name" value="rSAM"/>
</dbReference>
<name>A0A4P2VJV6_FLUSA</name>
<dbReference type="HAMAP" id="MF_01864">
    <property type="entry name" value="tRNA_metthiotr_MiaB"/>
    <property type="match status" value="1"/>
</dbReference>
<feature type="domain" description="Radical SAM core" evidence="16">
    <location>
        <begin position="207"/>
        <end position="446"/>
    </location>
</feature>
<feature type="binding site" evidence="13">
    <location>
        <position position="54"/>
    </location>
    <ligand>
        <name>[4Fe-4S] cluster</name>
        <dbReference type="ChEBI" id="CHEBI:49883"/>
        <label>1</label>
    </ligand>
</feature>
<dbReference type="InterPro" id="IPR038135">
    <property type="entry name" value="Methylthiotransferase_N_sf"/>
</dbReference>
<dbReference type="GO" id="GO:0051539">
    <property type="term" value="F:4 iron, 4 sulfur cluster binding"/>
    <property type="evidence" value="ECO:0007669"/>
    <property type="project" value="UniProtKB-UniRule"/>
</dbReference>
<evidence type="ECO:0000256" key="9">
    <source>
        <dbReference type="ARBA" id="ARBA00033765"/>
    </source>
</evidence>
<keyword evidence="4 13" id="KW-0808">Transferase</keyword>
<dbReference type="Pfam" id="PF01938">
    <property type="entry name" value="TRAM"/>
    <property type="match status" value="1"/>
</dbReference>
<dbReference type="Proteomes" id="UP000291236">
    <property type="component" value="Chromosome"/>
</dbReference>
<organism evidence="17 18">
    <name type="scientific">Fluviispira sanaruensis</name>
    <dbReference type="NCBI Taxonomy" id="2493639"/>
    <lineage>
        <taxon>Bacteria</taxon>
        <taxon>Pseudomonadati</taxon>
        <taxon>Bdellovibrionota</taxon>
        <taxon>Oligoflexia</taxon>
        <taxon>Silvanigrellales</taxon>
        <taxon>Silvanigrellaceae</taxon>
        <taxon>Fluviispira</taxon>
    </lineage>
</organism>
<feature type="domain" description="MTTase N-terminal" evidence="15">
    <location>
        <begin position="45"/>
        <end position="161"/>
    </location>
</feature>
<dbReference type="GO" id="GO:0046872">
    <property type="term" value="F:metal ion binding"/>
    <property type="evidence" value="ECO:0007669"/>
    <property type="project" value="UniProtKB-KW"/>
</dbReference>
<comment type="subunit">
    <text evidence="13">Monomer.</text>
</comment>
<dbReference type="PROSITE" id="PS51918">
    <property type="entry name" value="RADICAL_SAM"/>
    <property type="match status" value="1"/>
</dbReference>
<dbReference type="EMBL" id="AP019368">
    <property type="protein sequence ID" value="BBH52174.1"/>
    <property type="molecule type" value="Genomic_DNA"/>
</dbReference>
<evidence type="ECO:0000313" key="18">
    <source>
        <dbReference type="Proteomes" id="UP000291236"/>
    </source>
</evidence>
<keyword evidence="5 13" id="KW-0949">S-adenosyl-L-methionine</keyword>
<dbReference type="Gene3D" id="3.40.50.12160">
    <property type="entry name" value="Methylthiotransferase, N-terminal domain"/>
    <property type="match status" value="1"/>
</dbReference>
<dbReference type="EC" id="2.8.4.3" evidence="9 13"/>
<evidence type="ECO:0000259" key="14">
    <source>
        <dbReference type="PROSITE" id="PS50926"/>
    </source>
</evidence>
<dbReference type="InterPro" id="IPR058240">
    <property type="entry name" value="rSAM_sf"/>
</dbReference>
<evidence type="ECO:0000256" key="2">
    <source>
        <dbReference type="ARBA" id="ARBA00022485"/>
    </source>
</evidence>
<keyword evidence="13" id="KW-0819">tRNA processing</keyword>
<dbReference type="PROSITE" id="PS50926">
    <property type="entry name" value="TRAM"/>
    <property type="match status" value="1"/>
</dbReference>
<keyword evidence="18" id="KW-1185">Reference proteome</keyword>
<dbReference type="PROSITE" id="PS51449">
    <property type="entry name" value="MTTASE_N"/>
    <property type="match status" value="1"/>
</dbReference>
<dbReference type="PANTHER" id="PTHR43020:SF2">
    <property type="entry name" value="MITOCHONDRIAL TRNA METHYLTHIOTRANSFERASE CDK5RAP1"/>
    <property type="match status" value="1"/>
</dbReference>